<dbReference type="EMBL" id="CM029038">
    <property type="protein sequence ID" value="KAG2649583.1"/>
    <property type="molecule type" value="Genomic_DNA"/>
</dbReference>
<reference evidence="1" key="1">
    <citation type="submission" date="2020-05" db="EMBL/GenBank/DDBJ databases">
        <title>WGS assembly of Panicum virgatum.</title>
        <authorList>
            <person name="Lovell J.T."/>
            <person name="Jenkins J."/>
            <person name="Shu S."/>
            <person name="Juenger T.E."/>
            <person name="Schmutz J."/>
        </authorList>
    </citation>
    <scope>NUCLEOTIDE SEQUENCE</scope>
    <source>
        <strain evidence="1">AP13</strain>
    </source>
</reference>
<dbReference type="AlphaFoldDB" id="A0A8T0WXG3"/>
<protein>
    <submittedName>
        <fullName evidence="1">Uncharacterized protein</fullName>
    </submittedName>
</protein>
<name>A0A8T0WXG3_PANVG</name>
<gene>
    <name evidence="1" type="ORF">PVAP13_1NG140119</name>
</gene>
<evidence type="ECO:0000313" key="2">
    <source>
        <dbReference type="Proteomes" id="UP000823388"/>
    </source>
</evidence>
<sequence length="124" mass="14009">MCGLPPPWCRGSHTSESAPSRPICIDPLPNKEGSSSCGCEDGHSFILFASMHEGKLAFEKVLPYRICQLFFFLEIIGFQDLKTVKLVILICESLSPLKSQHKRRDKLDNDLNRGLYIESISRVR</sequence>
<evidence type="ECO:0000313" key="1">
    <source>
        <dbReference type="EMBL" id="KAG2649583.1"/>
    </source>
</evidence>
<keyword evidence="2" id="KW-1185">Reference proteome</keyword>
<proteinExistence type="predicted"/>
<comment type="caution">
    <text evidence="1">The sequence shown here is derived from an EMBL/GenBank/DDBJ whole genome shotgun (WGS) entry which is preliminary data.</text>
</comment>
<organism evidence="1 2">
    <name type="scientific">Panicum virgatum</name>
    <name type="common">Blackwell switchgrass</name>
    <dbReference type="NCBI Taxonomy" id="38727"/>
    <lineage>
        <taxon>Eukaryota</taxon>
        <taxon>Viridiplantae</taxon>
        <taxon>Streptophyta</taxon>
        <taxon>Embryophyta</taxon>
        <taxon>Tracheophyta</taxon>
        <taxon>Spermatophyta</taxon>
        <taxon>Magnoliopsida</taxon>
        <taxon>Liliopsida</taxon>
        <taxon>Poales</taxon>
        <taxon>Poaceae</taxon>
        <taxon>PACMAD clade</taxon>
        <taxon>Panicoideae</taxon>
        <taxon>Panicodae</taxon>
        <taxon>Paniceae</taxon>
        <taxon>Panicinae</taxon>
        <taxon>Panicum</taxon>
        <taxon>Panicum sect. Hiantes</taxon>
    </lineage>
</organism>
<dbReference type="Proteomes" id="UP000823388">
    <property type="component" value="Chromosome 1N"/>
</dbReference>
<accession>A0A8T0WXG3</accession>